<name>A0A8X6PDF8_NEPPI</name>
<protein>
    <submittedName>
        <fullName evidence="1">Uncharacterized protein</fullName>
    </submittedName>
</protein>
<evidence type="ECO:0000313" key="1">
    <source>
        <dbReference type="EMBL" id="GFT62114.1"/>
    </source>
</evidence>
<organism evidence="1 2">
    <name type="scientific">Nephila pilipes</name>
    <name type="common">Giant wood spider</name>
    <name type="synonym">Nephila maculata</name>
    <dbReference type="NCBI Taxonomy" id="299642"/>
    <lineage>
        <taxon>Eukaryota</taxon>
        <taxon>Metazoa</taxon>
        <taxon>Ecdysozoa</taxon>
        <taxon>Arthropoda</taxon>
        <taxon>Chelicerata</taxon>
        <taxon>Arachnida</taxon>
        <taxon>Araneae</taxon>
        <taxon>Araneomorphae</taxon>
        <taxon>Entelegynae</taxon>
        <taxon>Araneoidea</taxon>
        <taxon>Nephilidae</taxon>
        <taxon>Nephila</taxon>
    </lineage>
</organism>
<evidence type="ECO:0000313" key="2">
    <source>
        <dbReference type="Proteomes" id="UP000887013"/>
    </source>
</evidence>
<reference evidence="1" key="1">
    <citation type="submission" date="2020-08" db="EMBL/GenBank/DDBJ databases">
        <title>Multicomponent nature underlies the extraordinary mechanical properties of spider dragline silk.</title>
        <authorList>
            <person name="Kono N."/>
            <person name="Nakamura H."/>
            <person name="Mori M."/>
            <person name="Yoshida Y."/>
            <person name="Ohtoshi R."/>
            <person name="Malay A.D."/>
            <person name="Moran D.A.P."/>
            <person name="Tomita M."/>
            <person name="Numata K."/>
            <person name="Arakawa K."/>
        </authorList>
    </citation>
    <scope>NUCLEOTIDE SEQUENCE</scope>
</reference>
<dbReference type="OrthoDB" id="6049566at2759"/>
<proteinExistence type="predicted"/>
<gene>
    <name evidence="1" type="primary">AVEN_182656_1</name>
    <name evidence="1" type="ORF">NPIL_667041</name>
</gene>
<comment type="caution">
    <text evidence="1">The sequence shown here is derived from an EMBL/GenBank/DDBJ whole genome shotgun (WGS) entry which is preliminary data.</text>
</comment>
<keyword evidence="2" id="KW-1185">Reference proteome</keyword>
<accession>A0A8X6PDF8</accession>
<dbReference type="EMBL" id="BMAW01114518">
    <property type="protein sequence ID" value="GFT62114.1"/>
    <property type="molecule type" value="Genomic_DNA"/>
</dbReference>
<dbReference type="AlphaFoldDB" id="A0A8X6PDF8"/>
<dbReference type="Proteomes" id="UP000887013">
    <property type="component" value="Unassembled WGS sequence"/>
</dbReference>
<sequence length="276" mass="32152">MPKIIDANRRSIPRHISRVHCRGFVAGNFRLWKSLFCNFYFILLIWDGFTSTEGRPMEDLSQARWINPCDFPGHLFDPQTDSVDAPETNLTDSTQNIMARIKSSRHQGADVLDAYLYFQVNYAFKDPSFADGIASHRLQWLPKVTRAKVRAKTFLELCSYTFEVLQYYAVGMEQVLLDEVMYGGRFIDQCRDAENLLTQLLCQVHMATFSLRAPKYPDVSRAVMNQKLRTGNYALRMYRNFLIFRDYVEVLDILLEAFEAFSYRTLTTPQPVLYQN</sequence>